<evidence type="ECO:0000259" key="1">
    <source>
        <dbReference type="Pfam" id="PF13088"/>
    </source>
</evidence>
<dbReference type="PROSITE" id="PS51257">
    <property type="entry name" value="PROKAR_LIPOPROTEIN"/>
    <property type="match status" value="1"/>
</dbReference>
<dbReference type="InterPro" id="IPR011040">
    <property type="entry name" value="Sialidase"/>
</dbReference>
<name>A0A3D9L042_MARFU</name>
<dbReference type="SUPFAM" id="SSF50939">
    <property type="entry name" value="Sialidases"/>
    <property type="match status" value="1"/>
</dbReference>
<dbReference type="CDD" id="cd15482">
    <property type="entry name" value="Sialidase_non-viral"/>
    <property type="match status" value="1"/>
</dbReference>
<dbReference type="AlphaFoldDB" id="A0A3D9L042"/>
<evidence type="ECO:0000313" key="3">
    <source>
        <dbReference type="Proteomes" id="UP000256779"/>
    </source>
</evidence>
<organism evidence="2 3">
    <name type="scientific">Marinoscillum furvescens DSM 4134</name>
    <dbReference type="NCBI Taxonomy" id="1122208"/>
    <lineage>
        <taxon>Bacteria</taxon>
        <taxon>Pseudomonadati</taxon>
        <taxon>Bacteroidota</taxon>
        <taxon>Cytophagia</taxon>
        <taxon>Cytophagales</taxon>
        <taxon>Reichenbachiellaceae</taxon>
        <taxon>Marinoscillum</taxon>
    </lineage>
</organism>
<dbReference type="EMBL" id="QREG01000018">
    <property type="protein sequence ID" value="RED95271.1"/>
    <property type="molecule type" value="Genomic_DNA"/>
</dbReference>
<accession>A0A3D9L042</accession>
<dbReference type="Pfam" id="PF13088">
    <property type="entry name" value="BNR_2"/>
    <property type="match status" value="1"/>
</dbReference>
<protein>
    <submittedName>
        <fullName evidence="2">BNR repeat protein</fullName>
    </submittedName>
</protein>
<sequence length="401" mass="44771">MRKVLHSVFALSVYAVMALSCKSERDPAPIEKDVDGTKDSTEWVIKKSISGKPIRAIEWGQPRKVSHEVYSSAYPRMIRLGGDTLLLAYHGGDINNSWDNIYLRKSFDLGAHWTESEVLMVDDDPNYWGFANPEFLVLRSGRILMAFTGRGKPDDNQHNNIQVMHSDDRGTTWSNPRIVKYGRSWEPAMVQHPDGDVMMFYSSEARWWQVADHVEQEILMVTSSNDGLSWSNPKSVAYTPSMRDGMPVPVVLNDDKGIVFAIESVGNSNGPWICYSDLENRFASPDGRWLAAPKSLVNFGGGPYLLQLATGETILSLHDTGGRAIGDDWMKNTMYVLIGNDEAKDFGNVSYPFPGLPVEEGAFFNSLCALDAQTIIALASRNFSDGHSEVHWVEGNIVRED</sequence>
<dbReference type="RefSeq" id="WP_170148070.1">
    <property type="nucleotide sequence ID" value="NZ_QREG01000018.1"/>
</dbReference>
<dbReference type="InterPro" id="IPR036278">
    <property type="entry name" value="Sialidase_sf"/>
</dbReference>
<proteinExistence type="predicted"/>
<comment type="caution">
    <text evidence="2">The sequence shown here is derived from an EMBL/GenBank/DDBJ whole genome shotgun (WGS) entry which is preliminary data.</text>
</comment>
<evidence type="ECO:0000313" key="2">
    <source>
        <dbReference type="EMBL" id="RED95271.1"/>
    </source>
</evidence>
<feature type="domain" description="Sialidase" evidence="1">
    <location>
        <begin position="55"/>
        <end position="237"/>
    </location>
</feature>
<dbReference type="PANTHER" id="PTHR38792:SF3">
    <property type="entry name" value="BNR_ASP-BOX REPEAT DOMAIN PROTEIN (AFU_ORTHOLOGUE AFUA_7G06430)-RELATED"/>
    <property type="match status" value="1"/>
</dbReference>
<keyword evidence="3" id="KW-1185">Reference proteome</keyword>
<dbReference type="Proteomes" id="UP000256779">
    <property type="component" value="Unassembled WGS sequence"/>
</dbReference>
<reference evidence="2 3" key="1">
    <citation type="submission" date="2018-07" db="EMBL/GenBank/DDBJ databases">
        <title>Genomic Encyclopedia of Type Strains, Phase IV (KMG-IV): sequencing the most valuable type-strain genomes for metagenomic binning, comparative biology and taxonomic classification.</title>
        <authorList>
            <person name="Goeker M."/>
        </authorList>
    </citation>
    <scope>NUCLEOTIDE SEQUENCE [LARGE SCALE GENOMIC DNA]</scope>
    <source>
        <strain evidence="2 3">DSM 4134</strain>
    </source>
</reference>
<dbReference type="Gene3D" id="2.120.10.10">
    <property type="match status" value="1"/>
</dbReference>
<dbReference type="PANTHER" id="PTHR38792">
    <property type="entry name" value="BNR/ASP-BOX REPEAT DOMAIN PROTEIN (AFU_ORTHOLOGUE AFUA_7G06430)-RELATED"/>
    <property type="match status" value="1"/>
</dbReference>
<gene>
    <name evidence="2" type="ORF">C7460_11848</name>
</gene>